<dbReference type="AlphaFoldDB" id="F9GC10"/>
<sequence length="171" mass="19439">MSMSPFFYMHGYHNHPIQLQEGDTAGRLKESKALVHVKTTHPSKRVDWMHAKYKVLRQVNSHSYELDVPGRIHPVFHVDLFRPAPQDPLPSQTTDDSQQSPILVDGKERWYVERVLDEKKEGVQKNAHQVGQLRHADLGAVSHGEGYSRLEALGEISEAAEDAQGRRRGVM</sequence>
<proteinExistence type="predicted"/>
<reference evidence="1" key="1">
    <citation type="journal article" date="2012" name="Mol. Plant Microbe Interact.">
        <title>A highly conserved effector in Fusarium oxysporum is required for full virulence on Arabidopsis.</title>
        <authorList>
            <person name="Thatcher L.F."/>
            <person name="Gardiner D.M."/>
            <person name="Kazan K."/>
            <person name="Manners J."/>
        </authorList>
    </citation>
    <scope>NUCLEOTIDE SEQUENCE [LARGE SCALE GENOMIC DNA]</scope>
    <source>
        <strain evidence="1">Fo5176</strain>
    </source>
</reference>
<gene>
    <name evidence="1" type="ORF">FOXB_16193</name>
</gene>
<accession>F9GC10</accession>
<evidence type="ECO:0000313" key="1">
    <source>
        <dbReference type="EMBL" id="EGU73299.1"/>
    </source>
</evidence>
<dbReference type="EMBL" id="AFQF01004777">
    <property type="protein sequence ID" value="EGU73299.1"/>
    <property type="molecule type" value="Genomic_DNA"/>
</dbReference>
<protein>
    <submittedName>
        <fullName evidence="1">Uncharacterized protein</fullName>
    </submittedName>
</protein>
<comment type="caution">
    <text evidence="1">The sequence shown here is derived from an EMBL/GenBank/DDBJ whole genome shotgun (WGS) entry which is preliminary data.</text>
</comment>
<dbReference type="STRING" id="660025.F9GC10"/>
<name>F9GC10_FUSOF</name>
<organism evidence="1">
    <name type="scientific">Fusarium oxysporum (strain Fo5176)</name>
    <name type="common">Fusarium vascular wilt</name>
    <dbReference type="NCBI Taxonomy" id="660025"/>
    <lineage>
        <taxon>Eukaryota</taxon>
        <taxon>Fungi</taxon>
        <taxon>Dikarya</taxon>
        <taxon>Ascomycota</taxon>
        <taxon>Pezizomycotina</taxon>
        <taxon>Sordariomycetes</taxon>
        <taxon>Hypocreomycetidae</taxon>
        <taxon>Hypocreales</taxon>
        <taxon>Nectriaceae</taxon>
        <taxon>Fusarium</taxon>
        <taxon>Fusarium oxysporum species complex</taxon>
    </lineage>
</organism>